<evidence type="ECO:0000313" key="3">
    <source>
        <dbReference type="Proteomes" id="UP000575985"/>
    </source>
</evidence>
<dbReference type="Pfam" id="PF09995">
    <property type="entry name" value="MPAB_Lcp_cat"/>
    <property type="match status" value="1"/>
</dbReference>
<sequence>MTDDPSTAAPPRVRDPEALARRHGAAGLRLVGAGLQTGDPLADAAAAELADRGWAGPARAALAAGLRDGLAALTDPPPAVAALLADSEAAVAAADPALLDRGDLASMTVDPFWSRMGFALGSLVHTYSSPAIARVLTGTGRLTGDAARRLAETGLWRANAIVPGGLRRGAPGYTDSVHVRLMHARVRASARRRGWDTARWGVPVNQVDLARTWLDFTVVPFRALERVGIVLTPDEERGLYRYWHTVAALMGLDPRLYAEAADHASAGALLDLVESANDAPDDSARALVHALIEALAGGRLGSVLGLEAPAARRMLHALTRLLQGDTAADALGLAAEDIGPFAPLLAVSNARVRELERATPESWERALAGYTAYRRTEFAHLETAEYRAAAAGADTGG</sequence>
<comment type="caution">
    <text evidence="2">The sequence shown here is derived from an EMBL/GenBank/DDBJ whole genome shotgun (WGS) entry which is preliminary data.</text>
</comment>
<dbReference type="GO" id="GO:0016491">
    <property type="term" value="F:oxidoreductase activity"/>
    <property type="evidence" value="ECO:0007669"/>
    <property type="project" value="InterPro"/>
</dbReference>
<organism evidence="2 3">
    <name type="scientific">Streptomonospora nanhaiensis</name>
    <dbReference type="NCBI Taxonomy" id="1323731"/>
    <lineage>
        <taxon>Bacteria</taxon>
        <taxon>Bacillati</taxon>
        <taxon>Actinomycetota</taxon>
        <taxon>Actinomycetes</taxon>
        <taxon>Streptosporangiales</taxon>
        <taxon>Nocardiopsidaceae</taxon>
        <taxon>Streptomonospora</taxon>
    </lineage>
</organism>
<accession>A0A853BKM9</accession>
<dbReference type="InterPro" id="IPR018713">
    <property type="entry name" value="MPAB/Lcp_cat_dom"/>
</dbReference>
<dbReference type="AlphaFoldDB" id="A0A853BKM9"/>
<proteinExistence type="predicted"/>
<keyword evidence="3" id="KW-1185">Reference proteome</keyword>
<dbReference type="Proteomes" id="UP000575985">
    <property type="component" value="Unassembled WGS sequence"/>
</dbReference>
<dbReference type="InterPro" id="IPR037473">
    <property type="entry name" value="Lcp-like"/>
</dbReference>
<evidence type="ECO:0000259" key="1">
    <source>
        <dbReference type="Pfam" id="PF09995"/>
    </source>
</evidence>
<name>A0A853BKM9_9ACTN</name>
<feature type="domain" description="ER-bound oxygenase mpaB/mpaB'/Rubber oxygenase catalytic" evidence="1">
    <location>
        <begin position="115"/>
        <end position="334"/>
    </location>
</feature>
<evidence type="ECO:0000313" key="2">
    <source>
        <dbReference type="EMBL" id="NYI95264.1"/>
    </source>
</evidence>
<dbReference type="RefSeq" id="WP_179766811.1">
    <property type="nucleotide sequence ID" value="NZ_JACCFO010000001.1"/>
</dbReference>
<protein>
    <recommendedName>
        <fullName evidence="1">ER-bound oxygenase mpaB/mpaB'/Rubber oxygenase catalytic domain-containing protein</fullName>
    </recommendedName>
</protein>
<dbReference type="PANTHER" id="PTHR37539">
    <property type="entry name" value="SECRETED PROTEIN-RELATED"/>
    <property type="match status" value="1"/>
</dbReference>
<dbReference type="PANTHER" id="PTHR37539:SF1">
    <property type="entry name" value="ER-BOUND OXYGENASE MPAB_MPAB'_RUBBER OXYGENASE CATALYTIC DOMAIN-CONTAINING PROTEIN"/>
    <property type="match status" value="1"/>
</dbReference>
<dbReference type="EMBL" id="JACCFO010000001">
    <property type="protein sequence ID" value="NYI95264.1"/>
    <property type="molecule type" value="Genomic_DNA"/>
</dbReference>
<reference evidence="2 3" key="1">
    <citation type="submission" date="2020-07" db="EMBL/GenBank/DDBJ databases">
        <title>Sequencing the genomes of 1000 actinobacteria strains.</title>
        <authorList>
            <person name="Klenk H.-P."/>
        </authorList>
    </citation>
    <scope>NUCLEOTIDE SEQUENCE [LARGE SCALE GENOMIC DNA]</scope>
    <source>
        <strain evidence="2 3">DSM 45927</strain>
    </source>
</reference>
<gene>
    <name evidence="2" type="ORF">HNR12_001541</name>
</gene>